<feature type="domain" description="Outer membrane protein beta-barrel" evidence="1">
    <location>
        <begin position="10"/>
        <end position="161"/>
    </location>
</feature>
<proteinExistence type="predicted"/>
<dbReference type="InterPro" id="IPR011250">
    <property type="entry name" value="OMP/PagP_B-barrel"/>
</dbReference>
<organism evidence="2 3">
    <name type="scientific">Marivirga salinarum</name>
    <dbReference type="NCBI Taxonomy" id="3059078"/>
    <lineage>
        <taxon>Bacteria</taxon>
        <taxon>Pseudomonadati</taxon>
        <taxon>Bacteroidota</taxon>
        <taxon>Cytophagia</taxon>
        <taxon>Cytophagales</taxon>
        <taxon>Marivirgaceae</taxon>
        <taxon>Marivirga</taxon>
    </lineage>
</organism>
<dbReference type="AlphaFoldDB" id="A0AA49GD11"/>
<dbReference type="EMBL" id="CP129971">
    <property type="protein sequence ID" value="WKK78725.1"/>
    <property type="molecule type" value="Genomic_DNA"/>
</dbReference>
<name>A0AA49GD11_9BACT</name>
<gene>
    <name evidence="2" type="ORF">QYS49_05010</name>
</gene>
<evidence type="ECO:0000313" key="3">
    <source>
        <dbReference type="Proteomes" id="UP001230496"/>
    </source>
</evidence>
<dbReference type="KEGG" id="msaa:QYS49_05010"/>
<dbReference type="Proteomes" id="UP001230496">
    <property type="component" value="Chromosome"/>
</dbReference>
<dbReference type="Pfam" id="PF13568">
    <property type="entry name" value="OMP_b-brl_2"/>
    <property type="match status" value="1"/>
</dbReference>
<sequence>MALMATSALQAQHMNIGVKGGFNFYNVVNENNSDSESLPGFNVGLIGHFHLSDQFALQPELVFSTQGSKLSNNGDESHLNLNYLNIPILIQYMFDNGFRIFAGPQAGILLNAKSYTNNTEIDRTNDFNNMEIGASLGMSYINPNSNFGIDARYNVGLSDIYENDAQVAYNRGIQIGLFYLFKHK</sequence>
<dbReference type="InterPro" id="IPR025665">
    <property type="entry name" value="Beta-barrel_OMP_2"/>
</dbReference>
<evidence type="ECO:0000259" key="1">
    <source>
        <dbReference type="Pfam" id="PF13568"/>
    </source>
</evidence>
<dbReference type="RefSeq" id="WP_308351567.1">
    <property type="nucleotide sequence ID" value="NZ_CP129971.1"/>
</dbReference>
<keyword evidence="3" id="KW-1185">Reference proteome</keyword>
<evidence type="ECO:0000313" key="2">
    <source>
        <dbReference type="EMBL" id="WKK78725.1"/>
    </source>
</evidence>
<dbReference type="SUPFAM" id="SSF56925">
    <property type="entry name" value="OMPA-like"/>
    <property type="match status" value="1"/>
</dbReference>
<protein>
    <submittedName>
        <fullName evidence="2">Porin family protein</fullName>
    </submittedName>
</protein>
<accession>A0AA49GD11</accession>
<reference evidence="2 3" key="1">
    <citation type="submission" date="2023-08" db="EMBL/GenBank/DDBJ databases">
        <title>Comparative genomics and taxonomic characterization of three novel marine species of genus Marivirga.</title>
        <authorList>
            <person name="Muhammad N."/>
            <person name="Kim S.-G."/>
        </authorList>
    </citation>
    <scope>NUCLEOTIDE SEQUENCE [LARGE SCALE GENOMIC DNA]</scope>
    <source>
        <strain evidence="2 3">BDSF4-3</strain>
    </source>
</reference>